<proteinExistence type="predicted"/>
<dbReference type="PROSITE" id="PS50234">
    <property type="entry name" value="VWFA"/>
    <property type="match status" value="1"/>
</dbReference>
<evidence type="ECO:0000256" key="4">
    <source>
        <dbReference type="ARBA" id="ARBA00023136"/>
    </source>
</evidence>
<dbReference type="Proteomes" id="UP001216907">
    <property type="component" value="Unassembled WGS sequence"/>
</dbReference>
<keyword evidence="1" id="KW-1003">Cell membrane</keyword>
<dbReference type="RefSeq" id="WP_277861436.1">
    <property type="nucleotide sequence ID" value="NZ_JARRAG010000002.1"/>
</dbReference>
<evidence type="ECO:0000313" key="6">
    <source>
        <dbReference type="EMBL" id="MDG3005087.1"/>
    </source>
</evidence>
<accession>A0ABT6FC18</accession>
<evidence type="ECO:0000256" key="1">
    <source>
        <dbReference type="ARBA" id="ARBA00022475"/>
    </source>
</evidence>
<gene>
    <name evidence="6" type="ORF">PZE19_14965</name>
</gene>
<feature type="domain" description="VWFA" evidence="5">
    <location>
        <begin position="86"/>
        <end position="288"/>
    </location>
</feature>
<keyword evidence="4" id="KW-0472">Membrane</keyword>
<keyword evidence="7" id="KW-1185">Reference proteome</keyword>
<dbReference type="EMBL" id="JARRAG010000002">
    <property type="protein sequence ID" value="MDG3005087.1"/>
    <property type="molecule type" value="Genomic_DNA"/>
</dbReference>
<reference evidence="6 7" key="1">
    <citation type="submission" date="2023-03" db="EMBL/GenBank/DDBJ databases">
        <title>Paludisphaera mucosa sp. nov. a novel planctomycete from northern fen.</title>
        <authorList>
            <person name="Ivanova A."/>
        </authorList>
    </citation>
    <scope>NUCLEOTIDE SEQUENCE [LARGE SCALE GENOMIC DNA]</scope>
    <source>
        <strain evidence="6 7">Pla2</strain>
    </source>
</reference>
<protein>
    <submittedName>
        <fullName evidence="6">VWA domain-containing protein</fullName>
    </submittedName>
</protein>
<keyword evidence="3" id="KW-1133">Transmembrane helix</keyword>
<sequence length="334" mass="35675">MRLAQPFWLILLAFAALPLVRERLRGRTAWPSLAPFGGGGAGASPWVWVAWLPAALQGLAIAATAVALARPQAIGGVVRIASQGVAIMVAMDQSSSMSTVDFPADLDSRRISRLEAARETFARFVAGRRDDLIGLTAFANYPDLACPPTLDHRFLLEAAAAVRPARPGDDGTNIGDALAWSLEALRRAAPAKKVLILLTDGNDAPAVPNPLNPDRAAALARDLGVTLHTIAVGREGGVVHGLDKAGRPVLAEREGPNVELLERLAATTGGRSFRANDADALDAVFRTIDSLEKSRIRDEVRTRYDERFAPWAAAAVGLLTLDRLLTCGRLRRLP</sequence>
<dbReference type="SUPFAM" id="SSF53300">
    <property type="entry name" value="vWA-like"/>
    <property type="match status" value="1"/>
</dbReference>
<evidence type="ECO:0000256" key="2">
    <source>
        <dbReference type="ARBA" id="ARBA00022692"/>
    </source>
</evidence>
<dbReference type="PANTHER" id="PTHR22550">
    <property type="entry name" value="SPORE GERMINATION PROTEIN"/>
    <property type="match status" value="1"/>
</dbReference>
<dbReference type="PANTHER" id="PTHR22550:SF5">
    <property type="entry name" value="LEUCINE ZIPPER PROTEIN 4"/>
    <property type="match status" value="1"/>
</dbReference>
<dbReference type="InterPro" id="IPR002035">
    <property type="entry name" value="VWF_A"/>
</dbReference>
<evidence type="ECO:0000259" key="5">
    <source>
        <dbReference type="PROSITE" id="PS50234"/>
    </source>
</evidence>
<name>A0ABT6FC18_9BACT</name>
<evidence type="ECO:0000256" key="3">
    <source>
        <dbReference type="ARBA" id="ARBA00022989"/>
    </source>
</evidence>
<dbReference type="Pfam" id="PF13519">
    <property type="entry name" value="VWA_2"/>
    <property type="match status" value="1"/>
</dbReference>
<dbReference type="InterPro" id="IPR050768">
    <property type="entry name" value="UPF0353/GerABKA_families"/>
</dbReference>
<organism evidence="6 7">
    <name type="scientific">Paludisphaera mucosa</name>
    <dbReference type="NCBI Taxonomy" id="3030827"/>
    <lineage>
        <taxon>Bacteria</taxon>
        <taxon>Pseudomonadati</taxon>
        <taxon>Planctomycetota</taxon>
        <taxon>Planctomycetia</taxon>
        <taxon>Isosphaerales</taxon>
        <taxon>Isosphaeraceae</taxon>
        <taxon>Paludisphaera</taxon>
    </lineage>
</organism>
<evidence type="ECO:0000313" key="7">
    <source>
        <dbReference type="Proteomes" id="UP001216907"/>
    </source>
</evidence>
<keyword evidence="2" id="KW-0812">Transmembrane</keyword>
<dbReference type="SMART" id="SM00327">
    <property type="entry name" value="VWA"/>
    <property type="match status" value="1"/>
</dbReference>
<dbReference type="InterPro" id="IPR036465">
    <property type="entry name" value="vWFA_dom_sf"/>
</dbReference>
<comment type="caution">
    <text evidence="6">The sequence shown here is derived from an EMBL/GenBank/DDBJ whole genome shotgun (WGS) entry which is preliminary data.</text>
</comment>
<dbReference type="Gene3D" id="3.40.50.410">
    <property type="entry name" value="von Willebrand factor, type A domain"/>
    <property type="match status" value="1"/>
</dbReference>